<organism evidence="4 5">
    <name type="scientific">Podospora pseudopauciseta</name>
    <dbReference type="NCBI Taxonomy" id="2093780"/>
    <lineage>
        <taxon>Eukaryota</taxon>
        <taxon>Fungi</taxon>
        <taxon>Dikarya</taxon>
        <taxon>Ascomycota</taxon>
        <taxon>Pezizomycotina</taxon>
        <taxon>Sordariomycetes</taxon>
        <taxon>Sordariomycetidae</taxon>
        <taxon>Sordariales</taxon>
        <taxon>Podosporaceae</taxon>
        <taxon>Podospora</taxon>
    </lineage>
</organism>
<dbReference type="SMART" id="SM00066">
    <property type="entry name" value="GAL4"/>
    <property type="match status" value="1"/>
</dbReference>
<dbReference type="PROSITE" id="PS50048">
    <property type="entry name" value="ZN2_CY6_FUNGAL_2"/>
    <property type="match status" value="1"/>
</dbReference>
<reference evidence="4 5" key="1">
    <citation type="journal article" date="2023" name="bioRxiv">
        <title>High-quality genome assemblies of four members of thePodospora anserinaspecies complex.</title>
        <authorList>
            <person name="Ament-Velasquez S.L."/>
            <person name="Vogan A.A."/>
            <person name="Wallerman O."/>
            <person name="Hartmann F."/>
            <person name="Gautier V."/>
            <person name="Silar P."/>
            <person name="Giraud T."/>
            <person name="Johannesson H."/>
        </authorList>
    </citation>
    <scope>NUCLEOTIDE SEQUENCE [LARGE SCALE GENOMIC DNA]</scope>
    <source>
        <strain evidence="4 5">CBS 411.78</strain>
    </source>
</reference>
<dbReference type="InterPro" id="IPR053175">
    <property type="entry name" value="DHMBA_Reg_Transcription_Factor"/>
</dbReference>
<dbReference type="Pfam" id="PF00172">
    <property type="entry name" value="Zn_clus"/>
    <property type="match status" value="1"/>
</dbReference>
<dbReference type="EMBL" id="JAFFHB010000009">
    <property type="protein sequence ID" value="KAK4662115.1"/>
    <property type="molecule type" value="Genomic_DNA"/>
</dbReference>
<keyword evidence="5" id="KW-1185">Reference proteome</keyword>
<accession>A0ABR0H259</accession>
<keyword evidence="1" id="KW-0539">Nucleus</keyword>
<evidence type="ECO:0000256" key="2">
    <source>
        <dbReference type="SAM" id="MobiDB-lite"/>
    </source>
</evidence>
<sequence length="828" mass="91722">MNRGIDSRVPWETRYNSGQPQPPRTWTCGLLCTSSILHTPTLLIIRPQPDRLLPRHSPHTSAATQTQNSRSHSTSSTTALCLLPDSASSLPVSSHSRRPLRRTTDPNSGANLRLFGRCQRRVRLCRQTRCIQPGSCTVFGINQPVPIFKMVYCGKPSKGCSNCRDRKIRCDQRAPGCGQCEKRHQTCPGYRNLVDLMFRDESSHVIKKAKARARKKGNLIVEPSTPSGSEGRLSVTPEPRGKPSVTIVVPATPAPTSPADSDAWGFDDSLLMSPESGSWPTTPPAMALYNIPAVCQEHGFAFFFSRFVTAHETACHQKFDFVREVWKPSRTKRERQVDSVLASLTAVGLMGMASLQQRNDLMDAARKSYGVALGLTKDALKDPAEAVKDSTMLSILILGVFEMMAESPARARTVTAFQEHVNGAAALARIRGPAQFQTRAGRRMFSMLCQRVVISCAMKDMPMPQHLKELWHEMAKTLEPGNPTRHLMPLVWRVLQLRHDIKNHVLTDPEIIVEQILSIENDLEKVTDNMAPSWRYRQFKVTQHHDAVFEGYCHLYPSLHHANIWNCIRTTRVLILETILSQISEDFSSFNPRLNSSRYIEEYNHAHRKLKRLVYDICASVPQHLGLMDPVDGSIGSQDEDDTSARIATVEVRETPSPPTSPSSRSCDSTSPSEPRRHLAGLTILDVTKARDEDDEAERYMLLVSATSTVVWPLYLVGMSTACTEEMKNWVVGRLRMVTMETGIKQADALANLIADEGGVGGVDWIDPTLEPTMGGDGLLLSPDMLSHDGWGNGGGLYGLGLSPLQVPMEYMGDDFGVGVGGGGLVWV</sequence>
<feature type="region of interest" description="Disordered" evidence="2">
    <location>
        <begin position="88"/>
        <end position="108"/>
    </location>
</feature>
<comment type="caution">
    <text evidence="4">The sequence shown here is derived from an EMBL/GenBank/DDBJ whole genome shotgun (WGS) entry which is preliminary data.</text>
</comment>
<dbReference type="Proteomes" id="UP001326199">
    <property type="component" value="Unassembled WGS sequence"/>
</dbReference>
<evidence type="ECO:0000313" key="4">
    <source>
        <dbReference type="EMBL" id="KAK4662115.1"/>
    </source>
</evidence>
<feature type="region of interest" description="Disordered" evidence="2">
    <location>
        <begin position="1"/>
        <end position="21"/>
    </location>
</feature>
<feature type="compositionally biased region" description="Low complexity" evidence="2">
    <location>
        <begin position="662"/>
        <end position="673"/>
    </location>
</feature>
<feature type="compositionally biased region" description="Polar residues" evidence="2">
    <location>
        <begin position="59"/>
        <end position="74"/>
    </location>
</feature>
<feature type="region of interest" description="Disordered" evidence="2">
    <location>
        <begin position="650"/>
        <end position="678"/>
    </location>
</feature>
<dbReference type="InterPro" id="IPR036864">
    <property type="entry name" value="Zn2-C6_fun-type_DNA-bd_sf"/>
</dbReference>
<dbReference type="RefSeq" id="XP_062762081.1">
    <property type="nucleotide sequence ID" value="XM_062916067.1"/>
</dbReference>
<protein>
    <recommendedName>
        <fullName evidence="3">Zn(2)-C6 fungal-type domain-containing protein</fullName>
    </recommendedName>
</protein>
<evidence type="ECO:0000256" key="1">
    <source>
        <dbReference type="ARBA" id="ARBA00023242"/>
    </source>
</evidence>
<dbReference type="Pfam" id="PF11951">
    <property type="entry name" value="Fungal_trans_2"/>
    <property type="match status" value="1"/>
</dbReference>
<feature type="compositionally biased region" description="Basic and acidic residues" evidence="2">
    <location>
        <begin position="1"/>
        <end position="11"/>
    </location>
</feature>
<feature type="domain" description="Zn(2)-C6 fungal-type" evidence="3">
    <location>
        <begin position="159"/>
        <end position="187"/>
    </location>
</feature>
<dbReference type="InterPro" id="IPR001138">
    <property type="entry name" value="Zn2Cys6_DnaBD"/>
</dbReference>
<dbReference type="SUPFAM" id="SSF57701">
    <property type="entry name" value="Zn2/Cys6 DNA-binding domain"/>
    <property type="match status" value="1"/>
</dbReference>
<feature type="region of interest" description="Disordered" evidence="2">
    <location>
        <begin position="51"/>
        <end position="74"/>
    </location>
</feature>
<gene>
    <name evidence="4" type="ORF">QC763_710740</name>
</gene>
<evidence type="ECO:0000313" key="5">
    <source>
        <dbReference type="Proteomes" id="UP001326199"/>
    </source>
</evidence>
<dbReference type="PANTHER" id="PTHR38791">
    <property type="entry name" value="ZN(II)2CYS6 TRANSCRIPTION FACTOR (EUROFUNG)-RELATED-RELATED"/>
    <property type="match status" value="1"/>
</dbReference>
<name>A0ABR0H259_9PEZI</name>
<dbReference type="CDD" id="cd00067">
    <property type="entry name" value="GAL4"/>
    <property type="match status" value="1"/>
</dbReference>
<feature type="region of interest" description="Disordered" evidence="2">
    <location>
        <begin position="216"/>
        <end position="267"/>
    </location>
</feature>
<dbReference type="PROSITE" id="PS00463">
    <property type="entry name" value="ZN2_CY6_FUNGAL_1"/>
    <property type="match status" value="1"/>
</dbReference>
<dbReference type="Gene3D" id="4.10.240.10">
    <property type="entry name" value="Zn(2)-C6 fungal-type DNA-binding domain"/>
    <property type="match status" value="1"/>
</dbReference>
<dbReference type="GeneID" id="87936410"/>
<dbReference type="InterPro" id="IPR021858">
    <property type="entry name" value="Fun_TF"/>
</dbReference>
<proteinExistence type="predicted"/>
<dbReference type="PANTHER" id="PTHR38791:SF5">
    <property type="entry name" value="TRANSCRIPTION FACTOR DBAG-RELATED"/>
    <property type="match status" value="1"/>
</dbReference>
<evidence type="ECO:0000259" key="3">
    <source>
        <dbReference type="PROSITE" id="PS50048"/>
    </source>
</evidence>